<proteinExistence type="predicted"/>
<accession>A0ACC2L6H4</accession>
<keyword evidence="2" id="KW-1185">Reference proteome</keyword>
<sequence>MDQQSLLGKVSYCSMTMAREDFYGPDGPGFKYRTRLVLNGRDSNKSITGAATAVSSSLPPSQVKFFVRMAQHDSTQALPIAALVQAFGWREVVIIHDDSDSGIVLIPYLTDAFQEIDVKVRHRLVLKTTKSSINKALHKITKQIGTRVFIVHLPFSLSKWFFMNVHKAGMMEKDYVWIITSELTNCLCYMDSSIFKTMQGVLGVQTFVPESERLDDFKVRWKRRFRRQFPDIEILDLDAYSLWAYDTVWLLAMAAEKTSFQLNQPFNSPNSQNLMGLDVSPSGANYLKSILGTKLQGLTGDIQLVGGQLQSTDFQIVNVLGNGGRSIGYWTPHADLSRSRSSKDLKKNYSANADDLDGIIWPGGSTTAPKGWVFGRKLKIGVPVKTGFSEFMKVDIDPIDNKTVASGFCVDVFEKVMSIDYLHYPVLLEYFEYDNGHAGEPGYYDELIYQVNRKKFDAVVGDTTIIANRSIYVDFTQPYAESGVSMIVPIQYDYVTKSRWWYTKPFKWNLWLAIFLLCGAKGFLVWLFERKDNIEEFGGEWHQQLGIIFHFSFSLLVFAQREKLKTNYSRVVVVVWTLLVFLIVTSYNANLTAMLTVEKLQPAITDMNSLIRNGDYVGYPNASFLLEHLKHMGFSEDKLRPYATVDEYADALSRGSSNNGVSAIVDEIPYIKIFLKKYCDKYTMAGQTSRTGGFGFVFPKGFDMVPDVSRAVLNLSESSDMSDIQNKWFGSGTTCPDSLETPITDKKLSWIAFLTAFAIAGGIALFALGAFLSEDRWKPWVERLISKVSQNLRQVFQNLRRPSKVPPTSPPPADDQVHEPQQEATTPGTAPLEPTPSHINGDPDNSNNGERRADSARREDGSSAMEAVPANDAGGHEIIEGEWAKTVSAKKIDVGVILDQQSLLGKVSNCTMTMAREDFYDGPGYNYQTRVVLNGRDSKKSIIGVASAGIIIIIIG</sequence>
<organism evidence="1 2">
    <name type="scientific">Persea americana</name>
    <name type="common">Avocado</name>
    <dbReference type="NCBI Taxonomy" id="3435"/>
    <lineage>
        <taxon>Eukaryota</taxon>
        <taxon>Viridiplantae</taxon>
        <taxon>Streptophyta</taxon>
        <taxon>Embryophyta</taxon>
        <taxon>Tracheophyta</taxon>
        <taxon>Spermatophyta</taxon>
        <taxon>Magnoliopsida</taxon>
        <taxon>Magnoliidae</taxon>
        <taxon>Laurales</taxon>
        <taxon>Lauraceae</taxon>
        <taxon>Persea</taxon>
    </lineage>
</organism>
<name>A0ACC2L6H4_PERAE</name>
<comment type="caution">
    <text evidence="1">The sequence shown here is derived from an EMBL/GenBank/DDBJ whole genome shotgun (WGS) entry which is preliminary data.</text>
</comment>
<dbReference type="EMBL" id="CM056815">
    <property type="protein sequence ID" value="KAJ8628883.1"/>
    <property type="molecule type" value="Genomic_DNA"/>
</dbReference>
<evidence type="ECO:0000313" key="1">
    <source>
        <dbReference type="EMBL" id="KAJ8628883.1"/>
    </source>
</evidence>
<gene>
    <name evidence="1" type="ORF">MRB53_022206</name>
</gene>
<dbReference type="Proteomes" id="UP001234297">
    <property type="component" value="Chromosome 7"/>
</dbReference>
<reference evidence="1 2" key="1">
    <citation type="journal article" date="2022" name="Hortic Res">
        <title>A haplotype resolved chromosomal level avocado genome allows analysis of novel avocado genes.</title>
        <authorList>
            <person name="Nath O."/>
            <person name="Fletcher S.J."/>
            <person name="Hayward A."/>
            <person name="Shaw L.M."/>
            <person name="Masouleh A.K."/>
            <person name="Furtado A."/>
            <person name="Henry R.J."/>
            <person name="Mitter N."/>
        </authorList>
    </citation>
    <scope>NUCLEOTIDE SEQUENCE [LARGE SCALE GENOMIC DNA]</scope>
    <source>
        <strain evidence="2">cv. Hass</strain>
    </source>
</reference>
<protein>
    <submittedName>
        <fullName evidence="1">Uncharacterized protein</fullName>
    </submittedName>
</protein>
<evidence type="ECO:0000313" key="2">
    <source>
        <dbReference type="Proteomes" id="UP001234297"/>
    </source>
</evidence>